<dbReference type="CDD" id="cd05829">
    <property type="entry name" value="Sortase_F"/>
    <property type="match status" value="1"/>
</dbReference>
<keyword evidence="3" id="KW-0732">Signal</keyword>
<evidence type="ECO:0000256" key="2">
    <source>
        <dbReference type="SAM" id="MobiDB-lite"/>
    </source>
</evidence>
<feature type="chain" id="PRO_5038567860" evidence="3">
    <location>
        <begin position="24"/>
        <end position="217"/>
    </location>
</feature>
<sequence>MSPGRAPGVAVAAAMLAVLGGCADAPTESPGSGAAPAPVPAESSSGTAGATPVAPARRAPSVAQAQPPRSLTLPSGLTVAISAVGTTRAGLLDVPADVAVAGWWEGGARLGDPFGSVLVAAHVDSRTQGLGPFAELLEVDRGDRLLLESAGLRQSFGVRSRRLVPQGSLVDDSWLFDAAGPARLTLVTCAPPYVAFRGGYQNLAVVTAVPLGRPEER</sequence>
<gene>
    <name evidence="4" type="ORF">EXE59_21030</name>
</gene>
<dbReference type="InterPro" id="IPR023365">
    <property type="entry name" value="Sortase_dom-sf"/>
</dbReference>
<dbReference type="EMBL" id="SRRO01000001">
    <property type="protein sequence ID" value="TGN66157.1"/>
    <property type="molecule type" value="Genomic_DNA"/>
</dbReference>
<feature type="signal peptide" evidence="3">
    <location>
        <begin position="1"/>
        <end position="23"/>
    </location>
</feature>
<dbReference type="Pfam" id="PF04203">
    <property type="entry name" value="Sortase"/>
    <property type="match status" value="1"/>
</dbReference>
<proteinExistence type="predicted"/>
<comment type="caution">
    <text evidence="4">The sequence shown here is derived from an EMBL/GenBank/DDBJ whole genome shotgun (WGS) entry which is preliminary data.</text>
</comment>
<keyword evidence="5" id="KW-1185">Reference proteome</keyword>
<dbReference type="GO" id="GO:0016787">
    <property type="term" value="F:hydrolase activity"/>
    <property type="evidence" value="ECO:0007669"/>
    <property type="project" value="UniProtKB-KW"/>
</dbReference>
<protein>
    <submittedName>
        <fullName evidence="4">Class F sortase</fullName>
    </submittedName>
</protein>
<dbReference type="Proteomes" id="UP000297496">
    <property type="component" value="Unassembled WGS sequence"/>
</dbReference>
<dbReference type="InterPro" id="IPR005754">
    <property type="entry name" value="Sortase"/>
</dbReference>
<name>A0A4Z1CIZ3_9ACTN</name>
<keyword evidence="1" id="KW-0378">Hydrolase</keyword>
<dbReference type="PROSITE" id="PS51257">
    <property type="entry name" value="PROKAR_LIPOPROTEIN"/>
    <property type="match status" value="1"/>
</dbReference>
<reference evidence="4 5" key="1">
    <citation type="submission" date="2019-04" db="EMBL/GenBank/DDBJ databases">
        <title>Three New Species of Nocardioides, Nocardioides euryhalodurans sp. nov., Nocardioides seonyuensis sp. nov. and Nocardioides eburneoflavus sp. nov. Isolated from Soil.</title>
        <authorList>
            <person name="Roh S.G."/>
            <person name="Lee C."/>
            <person name="Kim M.-K."/>
            <person name="Kim S.B."/>
        </authorList>
    </citation>
    <scope>NUCLEOTIDE SEQUENCE [LARGE SCALE GENOMIC DNA]</scope>
    <source>
        <strain evidence="4 5">MMS17-SY213</strain>
    </source>
</reference>
<dbReference type="SUPFAM" id="SSF63817">
    <property type="entry name" value="Sortase"/>
    <property type="match status" value="1"/>
</dbReference>
<accession>A0A4Z1CIZ3</accession>
<evidence type="ECO:0000256" key="1">
    <source>
        <dbReference type="ARBA" id="ARBA00022801"/>
    </source>
</evidence>
<feature type="region of interest" description="Disordered" evidence="2">
    <location>
        <begin position="26"/>
        <end position="69"/>
    </location>
</feature>
<dbReference type="OrthoDB" id="525039at2"/>
<dbReference type="Gene3D" id="2.40.260.10">
    <property type="entry name" value="Sortase"/>
    <property type="match status" value="1"/>
</dbReference>
<dbReference type="InterPro" id="IPR042001">
    <property type="entry name" value="Sortase_F"/>
</dbReference>
<evidence type="ECO:0000313" key="4">
    <source>
        <dbReference type="EMBL" id="TGN66157.1"/>
    </source>
</evidence>
<feature type="compositionally biased region" description="Low complexity" evidence="2">
    <location>
        <begin position="26"/>
        <end position="68"/>
    </location>
</feature>
<organism evidence="4 5">
    <name type="scientific">Nocardioides eburneiflavus</name>
    <dbReference type="NCBI Taxonomy" id="2518372"/>
    <lineage>
        <taxon>Bacteria</taxon>
        <taxon>Bacillati</taxon>
        <taxon>Actinomycetota</taxon>
        <taxon>Actinomycetes</taxon>
        <taxon>Propionibacteriales</taxon>
        <taxon>Nocardioidaceae</taxon>
        <taxon>Nocardioides</taxon>
    </lineage>
</organism>
<dbReference type="AlphaFoldDB" id="A0A4Z1CIZ3"/>
<evidence type="ECO:0000256" key="3">
    <source>
        <dbReference type="SAM" id="SignalP"/>
    </source>
</evidence>
<evidence type="ECO:0000313" key="5">
    <source>
        <dbReference type="Proteomes" id="UP000297496"/>
    </source>
</evidence>